<evidence type="ECO:0000256" key="8">
    <source>
        <dbReference type="SAM" id="Phobius"/>
    </source>
</evidence>
<evidence type="ECO:0000313" key="11">
    <source>
        <dbReference type="Proteomes" id="UP000288216"/>
    </source>
</evidence>
<dbReference type="OMA" id="LMAMAIM"/>
<feature type="transmembrane region" description="Helical" evidence="8">
    <location>
        <begin position="344"/>
        <end position="363"/>
    </location>
</feature>
<feature type="transmembrane region" description="Helical" evidence="8">
    <location>
        <begin position="29"/>
        <end position="50"/>
    </location>
</feature>
<accession>A0A401PD18</accession>
<dbReference type="PANTHER" id="PTHR23504">
    <property type="entry name" value="MAJOR FACILITATOR SUPERFAMILY DOMAIN-CONTAINING PROTEIN 10"/>
    <property type="match status" value="1"/>
</dbReference>
<evidence type="ECO:0000256" key="4">
    <source>
        <dbReference type="ARBA" id="ARBA00022692"/>
    </source>
</evidence>
<feature type="transmembrane region" description="Helical" evidence="8">
    <location>
        <begin position="158"/>
        <end position="175"/>
    </location>
</feature>
<comment type="caution">
    <text evidence="10">The sequence shown here is derived from an EMBL/GenBank/DDBJ whole genome shotgun (WGS) entry which is preliminary data.</text>
</comment>
<feature type="transmembrane region" description="Helical" evidence="8">
    <location>
        <begin position="57"/>
        <end position="75"/>
    </location>
</feature>
<feature type="domain" description="Major facilitator superfamily (MFS) profile" evidence="9">
    <location>
        <begin position="29"/>
        <end position="457"/>
    </location>
</feature>
<dbReference type="InterPro" id="IPR011701">
    <property type="entry name" value="MFS"/>
</dbReference>
<dbReference type="InterPro" id="IPR020846">
    <property type="entry name" value="MFS_dom"/>
</dbReference>
<dbReference type="Proteomes" id="UP000288216">
    <property type="component" value="Unassembled WGS sequence"/>
</dbReference>
<dbReference type="PANTHER" id="PTHR23504:SF14">
    <property type="entry name" value="MAJOR FACILITATOR SUPERFAMILY DOMAIN-CONTAINING PROTEIN 9"/>
    <property type="match status" value="1"/>
</dbReference>
<keyword evidence="4 8" id="KW-0812">Transmembrane</keyword>
<feature type="transmembrane region" description="Helical" evidence="8">
    <location>
        <begin position="95"/>
        <end position="121"/>
    </location>
</feature>
<dbReference type="STRING" id="75743.A0A401PD18"/>
<feature type="transmembrane region" description="Helical" evidence="8">
    <location>
        <begin position="181"/>
        <end position="202"/>
    </location>
</feature>
<evidence type="ECO:0000259" key="9">
    <source>
        <dbReference type="PROSITE" id="PS50850"/>
    </source>
</evidence>
<dbReference type="PRINTS" id="PR01035">
    <property type="entry name" value="TCRTETA"/>
</dbReference>
<comment type="subcellular location">
    <subcellularLocation>
        <location evidence="1">Membrane</location>
        <topology evidence="1">Multi-pass membrane protein</topology>
    </subcellularLocation>
</comment>
<dbReference type="CDD" id="cd17390">
    <property type="entry name" value="MFS_MFSD9"/>
    <property type="match status" value="1"/>
</dbReference>
<feature type="transmembrane region" description="Helical" evidence="8">
    <location>
        <begin position="369"/>
        <end position="391"/>
    </location>
</feature>
<feature type="region of interest" description="Disordered" evidence="7">
    <location>
        <begin position="1"/>
        <end position="20"/>
    </location>
</feature>
<gene>
    <name evidence="10" type="ORF">scyTo_0010905</name>
</gene>
<dbReference type="InterPro" id="IPR001958">
    <property type="entry name" value="Tet-R_TetA/multi-R_MdtG-like"/>
</dbReference>
<evidence type="ECO:0000256" key="2">
    <source>
        <dbReference type="ARBA" id="ARBA00008335"/>
    </source>
</evidence>
<dbReference type="GO" id="GO:0016020">
    <property type="term" value="C:membrane"/>
    <property type="evidence" value="ECO:0007669"/>
    <property type="project" value="UniProtKB-SubCell"/>
</dbReference>
<name>A0A401PD18_SCYTO</name>
<dbReference type="SUPFAM" id="SSF103473">
    <property type="entry name" value="MFS general substrate transporter"/>
    <property type="match status" value="1"/>
</dbReference>
<dbReference type="EMBL" id="BFAA01004804">
    <property type="protein sequence ID" value="GCB71012.1"/>
    <property type="molecule type" value="Genomic_DNA"/>
</dbReference>
<dbReference type="AlphaFoldDB" id="A0A401PD18"/>
<evidence type="ECO:0000256" key="6">
    <source>
        <dbReference type="ARBA" id="ARBA00023136"/>
    </source>
</evidence>
<keyword evidence="3" id="KW-0813">Transport</keyword>
<dbReference type="PROSITE" id="PS50850">
    <property type="entry name" value="MFS"/>
    <property type="match status" value="1"/>
</dbReference>
<sequence length="467" mass="50908">MGAVSPRHPVSPRAPRHPVSPRAARHPALLLRLYLVSLLDLFAVSMVVPLLSRHIRLLGGSATVAGLVGSVYGLLQLFSSTIIGSWTDVVGRQNVLVITLIFSGFSYCLLGLSSSIPLLMLARICTGLFKHTQSILKALLADLIPDHERPQVMGRLSAASKVGFILGPVLSGYLVELDGGFYTTSFICCFLFFVDAGVVWSLPYEEWLHIPANELHLTTEINCKTKCTTSWKENIKNSTTDPVVTTTNGVASHKILNSVWSQCLSVGENIKGLIQSNLWNIFLIRFLMALANLLYYSNFVLAVEERFKLTPRLIGYLISYGGLIGVLSSFIVGSVTRLYNDKMILLLLHSSILTCCMMMMYSVATSLQVVVLCSTALSFSTTVGRMCIIDMELSQGRRQTRGTLIGASQSVTAVARIFAPLLSGIVQEFSVCGPPRLGAALALLAIFLMTSIHSKLSKPTEAKVKLH</sequence>
<feature type="transmembrane region" description="Helical" evidence="8">
    <location>
        <begin position="313"/>
        <end position="332"/>
    </location>
</feature>
<evidence type="ECO:0000256" key="5">
    <source>
        <dbReference type="ARBA" id="ARBA00022989"/>
    </source>
</evidence>
<evidence type="ECO:0000256" key="1">
    <source>
        <dbReference type="ARBA" id="ARBA00004141"/>
    </source>
</evidence>
<evidence type="ECO:0000313" key="10">
    <source>
        <dbReference type="EMBL" id="GCB71012.1"/>
    </source>
</evidence>
<organism evidence="10 11">
    <name type="scientific">Scyliorhinus torazame</name>
    <name type="common">Cloudy catshark</name>
    <name type="synonym">Catulus torazame</name>
    <dbReference type="NCBI Taxonomy" id="75743"/>
    <lineage>
        <taxon>Eukaryota</taxon>
        <taxon>Metazoa</taxon>
        <taxon>Chordata</taxon>
        <taxon>Craniata</taxon>
        <taxon>Vertebrata</taxon>
        <taxon>Chondrichthyes</taxon>
        <taxon>Elasmobranchii</taxon>
        <taxon>Galeomorphii</taxon>
        <taxon>Galeoidea</taxon>
        <taxon>Carcharhiniformes</taxon>
        <taxon>Scyliorhinidae</taxon>
        <taxon>Scyliorhinus</taxon>
    </lineage>
</organism>
<evidence type="ECO:0000256" key="7">
    <source>
        <dbReference type="SAM" id="MobiDB-lite"/>
    </source>
</evidence>
<dbReference type="Gene3D" id="1.20.1250.20">
    <property type="entry name" value="MFS general substrate transporter like domains"/>
    <property type="match status" value="1"/>
</dbReference>
<protein>
    <recommendedName>
        <fullName evidence="9">Major facilitator superfamily (MFS) profile domain-containing protein</fullName>
    </recommendedName>
</protein>
<comment type="similarity">
    <text evidence="2">Belongs to the major facilitator superfamily.</text>
</comment>
<dbReference type="Pfam" id="PF07690">
    <property type="entry name" value="MFS_1"/>
    <property type="match status" value="1"/>
</dbReference>
<dbReference type="GO" id="GO:0022857">
    <property type="term" value="F:transmembrane transporter activity"/>
    <property type="evidence" value="ECO:0007669"/>
    <property type="project" value="InterPro"/>
</dbReference>
<reference evidence="10 11" key="1">
    <citation type="journal article" date="2018" name="Nat. Ecol. Evol.">
        <title>Shark genomes provide insights into elasmobranch evolution and the origin of vertebrates.</title>
        <authorList>
            <person name="Hara Y"/>
            <person name="Yamaguchi K"/>
            <person name="Onimaru K"/>
            <person name="Kadota M"/>
            <person name="Koyanagi M"/>
            <person name="Keeley SD"/>
            <person name="Tatsumi K"/>
            <person name="Tanaka K"/>
            <person name="Motone F"/>
            <person name="Kageyama Y"/>
            <person name="Nozu R"/>
            <person name="Adachi N"/>
            <person name="Nishimura O"/>
            <person name="Nakagawa R"/>
            <person name="Tanegashima C"/>
            <person name="Kiyatake I"/>
            <person name="Matsumoto R"/>
            <person name="Murakumo K"/>
            <person name="Nishida K"/>
            <person name="Terakita A"/>
            <person name="Kuratani S"/>
            <person name="Sato K"/>
            <person name="Hyodo S Kuraku.S."/>
        </authorList>
    </citation>
    <scope>NUCLEOTIDE SEQUENCE [LARGE SCALE GENOMIC DNA]</scope>
</reference>
<dbReference type="OrthoDB" id="10262656at2759"/>
<proteinExistence type="inferred from homology"/>
<feature type="transmembrane region" description="Helical" evidence="8">
    <location>
        <begin position="278"/>
        <end position="301"/>
    </location>
</feature>
<keyword evidence="5 8" id="KW-1133">Transmembrane helix</keyword>
<dbReference type="InterPro" id="IPR036259">
    <property type="entry name" value="MFS_trans_sf"/>
</dbReference>
<keyword evidence="6 8" id="KW-0472">Membrane</keyword>
<evidence type="ECO:0000256" key="3">
    <source>
        <dbReference type="ARBA" id="ARBA00022448"/>
    </source>
</evidence>
<keyword evidence="11" id="KW-1185">Reference proteome</keyword>